<accession>A0A0B7BDC4</accession>
<name>A0A0B7BDC4_9EUPU</name>
<gene>
    <name evidence="3" type="primary">ORF180111</name>
    <name evidence="2" type="synonym">ORF180105</name>
</gene>
<dbReference type="EMBL" id="HACG01044088">
    <property type="protein sequence ID" value="CEK90953.1"/>
    <property type="molecule type" value="Transcribed_RNA"/>
</dbReference>
<evidence type="ECO:0000313" key="3">
    <source>
        <dbReference type="EMBL" id="CEK90953.1"/>
    </source>
</evidence>
<reference evidence="3" key="1">
    <citation type="submission" date="2014-12" db="EMBL/GenBank/DDBJ databases">
        <title>Insight into the proteome of Arion vulgaris.</title>
        <authorList>
            <person name="Aradska J."/>
            <person name="Bulat T."/>
            <person name="Smidak R."/>
            <person name="Sarate P."/>
            <person name="Gangsoo J."/>
            <person name="Sialana F."/>
            <person name="Bilban M."/>
            <person name="Lubec G."/>
        </authorList>
    </citation>
    <scope>NUCLEOTIDE SEQUENCE</scope>
    <source>
        <tissue evidence="3">Skin</tissue>
    </source>
</reference>
<dbReference type="EMBL" id="HACG01044087">
    <property type="protein sequence ID" value="CEK90952.1"/>
    <property type="molecule type" value="Transcribed_RNA"/>
</dbReference>
<proteinExistence type="predicted"/>
<protein>
    <submittedName>
        <fullName evidence="3">Uncharacterized protein</fullName>
    </submittedName>
</protein>
<evidence type="ECO:0000256" key="1">
    <source>
        <dbReference type="SAM" id="MobiDB-lite"/>
    </source>
</evidence>
<dbReference type="AlphaFoldDB" id="A0A0B7BDC4"/>
<feature type="region of interest" description="Disordered" evidence="1">
    <location>
        <begin position="1"/>
        <end position="20"/>
    </location>
</feature>
<feature type="compositionally biased region" description="Basic and acidic residues" evidence="1">
    <location>
        <begin position="7"/>
        <end position="20"/>
    </location>
</feature>
<sequence>MDWTCPQEEKRQTAKTCNEKDTAGSVEIKGGIWKKTFEKELEVMHRTRLTWKKHKIKLSYLLSLHSMFLAATWTDDDIHDPHNNSK</sequence>
<organism evidence="3">
    <name type="scientific">Arion vulgaris</name>
    <dbReference type="NCBI Taxonomy" id="1028688"/>
    <lineage>
        <taxon>Eukaryota</taxon>
        <taxon>Metazoa</taxon>
        <taxon>Spiralia</taxon>
        <taxon>Lophotrochozoa</taxon>
        <taxon>Mollusca</taxon>
        <taxon>Gastropoda</taxon>
        <taxon>Heterobranchia</taxon>
        <taxon>Euthyneura</taxon>
        <taxon>Panpulmonata</taxon>
        <taxon>Eupulmonata</taxon>
        <taxon>Stylommatophora</taxon>
        <taxon>Helicina</taxon>
        <taxon>Arionoidea</taxon>
        <taxon>Arionidae</taxon>
        <taxon>Arion</taxon>
    </lineage>
</organism>
<evidence type="ECO:0000313" key="2">
    <source>
        <dbReference type="EMBL" id="CEK90952.1"/>
    </source>
</evidence>